<evidence type="ECO:0000256" key="1">
    <source>
        <dbReference type="SAM" id="MobiDB-lite"/>
    </source>
</evidence>
<organism evidence="3 4">
    <name type="scientific">Halorubrum trueperi</name>
    <dbReference type="NCBI Taxonomy" id="2004704"/>
    <lineage>
        <taxon>Archaea</taxon>
        <taxon>Methanobacteriati</taxon>
        <taxon>Methanobacteriota</taxon>
        <taxon>Stenosarchaea group</taxon>
        <taxon>Halobacteria</taxon>
        <taxon>Halobacteriales</taxon>
        <taxon>Haloferacaceae</taxon>
        <taxon>Halorubrum</taxon>
    </lineage>
</organism>
<feature type="transmembrane region" description="Helical" evidence="2">
    <location>
        <begin position="145"/>
        <end position="166"/>
    </location>
</feature>
<feature type="region of interest" description="Disordered" evidence="1">
    <location>
        <begin position="1"/>
        <end position="57"/>
    </location>
</feature>
<dbReference type="EMBL" id="JBHSXI010000009">
    <property type="protein sequence ID" value="MFC6889010.1"/>
    <property type="molecule type" value="Genomic_DNA"/>
</dbReference>
<keyword evidence="2" id="KW-0812">Transmembrane</keyword>
<dbReference type="AlphaFoldDB" id="A0ABD5UHN7"/>
<dbReference type="Proteomes" id="UP001596333">
    <property type="component" value="Unassembled WGS sequence"/>
</dbReference>
<sequence>MARDSPEPSDDATDSPGDATDSPGDATDSPGDATDSPGDATGPPGGSGDLARDPADPDINDLLAKLDALSDTVDEGHEREKVRQTISLVERMPGSAAFTTRITKYTSRDMAEAFVGAVLFALPLLVEGGVFEIAAWFAATTVAGAPVLLVAHVGFVLTMTAGLLYFADFRQIEVKHPIFGLIPRRYAGILLVSLFTTVFMLLLWGRLHEGDPTTIERIGRVTVVWAAAAFGAGLGDILPGESQGEDLGEFDLDFDRGERNRED</sequence>
<accession>A0ABD5UHN7</accession>
<name>A0ABD5UHN7_9EURY</name>
<evidence type="ECO:0000313" key="3">
    <source>
        <dbReference type="EMBL" id="MFC6889010.1"/>
    </source>
</evidence>
<keyword evidence="2" id="KW-0472">Membrane</keyword>
<reference evidence="3 4" key="1">
    <citation type="journal article" date="2019" name="Int. J. Syst. Evol. Microbiol.">
        <title>The Global Catalogue of Microorganisms (GCM) 10K type strain sequencing project: providing services to taxonomists for standard genome sequencing and annotation.</title>
        <authorList>
            <consortium name="The Broad Institute Genomics Platform"/>
            <consortium name="The Broad Institute Genome Sequencing Center for Infectious Disease"/>
            <person name="Wu L."/>
            <person name="Ma J."/>
        </authorList>
    </citation>
    <scope>NUCLEOTIDE SEQUENCE [LARGE SCALE GENOMIC DNA]</scope>
    <source>
        <strain evidence="3 4">Y73</strain>
    </source>
</reference>
<keyword evidence="4" id="KW-1185">Reference proteome</keyword>
<dbReference type="RefSeq" id="WP_379767055.1">
    <property type="nucleotide sequence ID" value="NZ_JBHSXI010000009.1"/>
</dbReference>
<protein>
    <submittedName>
        <fullName evidence="3">DUF2391 domain-containing protein</fullName>
    </submittedName>
</protein>
<feature type="compositionally biased region" description="Acidic residues" evidence="1">
    <location>
        <begin position="243"/>
        <end position="252"/>
    </location>
</feature>
<gene>
    <name evidence="3" type="ORF">ACFQEY_08295</name>
</gene>
<feature type="region of interest" description="Disordered" evidence="1">
    <location>
        <begin position="241"/>
        <end position="263"/>
    </location>
</feature>
<feature type="transmembrane region" description="Helical" evidence="2">
    <location>
        <begin position="113"/>
        <end position="139"/>
    </location>
</feature>
<comment type="caution">
    <text evidence="3">The sequence shown here is derived from an EMBL/GenBank/DDBJ whole genome shotgun (WGS) entry which is preliminary data.</text>
</comment>
<evidence type="ECO:0000313" key="4">
    <source>
        <dbReference type="Proteomes" id="UP001596333"/>
    </source>
</evidence>
<keyword evidence="2" id="KW-1133">Transmembrane helix</keyword>
<evidence type="ECO:0000256" key="2">
    <source>
        <dbReference type="SAM" id="Phobius"/>
    </source>
</evidence>
<feature type="compositionally biased region" description="Basic and acidic residues" evidence="1">
    <location>
        <begin position="253"/>
        <end position="263"/>
    </location>
</feature>
<feature type="transmembrane region" description="Helical" evidence="2">
    <location>
        <begin position="186"/>
        <end position="205"/>
    </location>
</feature>
<proteinExistence type="predicted"/>